<dbReference type="Gene3D" id="3.55.50.30">
    <property type="match status" value="1"/>
</dbReference>
<dbReference type="GO" id="GO:0016989">
    <property type="term" value="F:sigma factor antagonist activity"/>
    <property type="evidence" value="ECO:0007669"/>
    <property type="project" value="TreeGrafter"/>
</dbReference>
<protein>
    <recommendedName>
        <fullName evidence="5">Sugar ABC transporter substrate-binding protein</fullName>
    </recommendedName>
</protein>
<dbReference type="Pfam" id="PF16220">
    <property type="entry name" value="DUF4880"/>
    <property type="match status" value="1"/>
</dbReference>
<dbReference type="AlphaFoldDB" id="A0A5E6TTT8"/>
<dbReference type="Pfam" id="PF04773">
    <property type="entry name" value="FecR"/>
    <property type="match status" value="1"/>
</dbReference>
<accession>A0A5E6TTT8</accession>
<evidence type="ECO:0000259" key="2">
    <source>
        <dbReference type="Pfam" id="PF16220"/>
    </source>
</evidence>
<name>A0A5E6TTT8_PSEFL</name>
<dbReference type="PANTHER" id="PTHR30273">
    <property type="entry name" value="PERIPLASMIC SIGNAL SENSOR AND SIGMA FACTOR ACTIVATOR FECR-RELATED"/>
    <property type="match status" value="1"/>
</dbReference>
<dbReference type="Proteomes" id="UP000399692">
    <property type="component" value="Unassembled WGS sequence"/>
</dbReference>
<dbReference type="InterPro" id="IPR032623">
    <property type="entry name" value="FecR_N"/>
</dbReference>
<evidence type="ECO:0000259" key="1">
    <source>
        <dbReference type="Pfam" id="PF04773"/>
    </source>
</evidence>
<dbReference type="OrthoDB" id="7030008at2"/>
<dbReference type="InterPro" id="IPR012373">
    <property type="entry name" value="Ferrdict_sens_TM"/>
</dbReference>
<dbReference type="PIRSF" id="PIRSF018266">
    <property type="entry name" value="FecR"/>
    <property type="match status" value="1"/>
</dbReference>
<dbReference type="RefSeq" id="WP_150570673.1">
    <property type="nucleotide sequence ID" value="NZ_CABVHF010000010.1"/>
</dbReference>
<feature type="domain" description="FecR protein" evidence="1">
    <location>
        <begin position="126"/>
        <end position="214"/>
    </location>
</feature>
<proteinExistence type="predicted"/>
<organism evidence="3 4">
    <name type="scientific">Pseudomonas fluorescens</name>
    <dbReference type="NCBI Taxonomy" id="294"/>
    <lineage>
        <taxon>Bacteria</taxon>
        <taxon>Pseudomonadati</taxon>
        <taxon>Pseudomonadota</taxon>
        <taxon>Gammaproteobacteria</taxon>
        <taxon>Pseudomonadales</taxon>
        <taxon>Pseudomonadaceae</taxon>
        <taxon>Pseudomonas</taxon>
    </lineage>
</organism>
<evidence type="ECO:0008006" key="5">
    <source>
        <dbReference type="Google" id="ProtNLM"/>
    </source>
</evidence>
<dbReference type="InterPro" id="IPR006860">
    <property type="entry name" value="FecR"/>
</dbReference>
<feature type="domain" description="FecR N-terminal" evidence="2">
    <location>
        <begin position="14"/>
        <end position="54"/>
    </location>
</feature>
<dbReference type="EMBL" id="CABVHF010000010">
    <property type="protein sequence ID" value="VVM96496.1"/>
    <property type="molecule type" value="Genomic_DNA"/>
</dbReference>
<evidence type="ECO:0000313" key="4">
    <source>
        <dbReference type="Proteomes" id="UP000399692"/>
    </source>
</evidence>
<sequence length="335" mass="36359">MTSHTEPSSQAPEQAALHWLNRIVHNPGEAQAAPFKRWLLADPANREAYAHAEHVWQLSQLPAAKLAEEQQASLQPYLDAIRQARQPKRWGRRGGALAAAACLLLALGSVGGWQPQHWLQDAQADYRSGAELQQITLADGSQMTLDAGSAVAVDFDHGERRIQLLRGAAFFQVTHTGQPFLVDAAGGEVRVLGTQFEVREQGEGAQVTVRSGRVAVTPTAGQSARELTANQQLAYAAGRAGQIEAVDSDSRLAWRQGWLSYQRVPLADVLEDLRRYYPGRIVLLDDTLGQRLVSASIPANQPLLALDSLGQVVGFSRQTLLGRLTLLTSSAASEK</sequence>
<gene>
    <name evidence="3" type="ORF">PS631_03117</name>
</gene>
<evidence type="ECO:0000313" key="3">
    <source>
        <dbReference type="EMBL" id="VVM96496.1"/>
    </source>
</evidence>
<reference evidence="3 4" key="1">
    <citation type="submission" date="2019-09" db="EMBL/GenBank/DDBJ databases">
        <authorList>
            <person name="Chandra G."/>
            <person name="Truman W A."/>
        </authorList>
    </citation>
    <scope>NUCLEOTIDE SEQUENCE [LARGE SCALE GENOMIC DNA]</scope>
    <source>
        <strain evidence="3">PS631</strain>
    </source>
</reference>
<dbReference type="PANTHER" id="PTHR30273:SF2">
    <property type="entry name" value="PROTEIN FECR"/>
    <property type="match status" value="1"/>
</dbReference>
<dbReference type="Gene3D" id="2.60.120.1440">
    <property type="match status" value="1"/>
</dbReference>